<reference evidence="1 2" key="1">
    <citation type="journal article" date="2023" name="Int. J. Syst. Evol. Microbiol.">
        <title>Terrisporobacter hibernicus sp. nov., isolated from bovine faeces in Northern Ireland.</title>
        <authorList>
            <person name="Mitchell M."/>
            <person name="Nguyen S.V."/>
            <person name="Connor M."/>
            <person name="Fairley D.J."/>
            <person name="Donoghue O."/>
            <person name="Marshall H."/>
            <person name="Koolman L."/>
            <person name="McMullan G."/>
            <person name="Schaffer K.E."/>
            <person name="McGrath J.W."/>
            <person name="Fanning S."/>
        </authorList>
    </citation>
    <scope>NUCLEOTIDE SEQUENCE [LARGE SCALE GENOMIC DNA]</scope>
    <source>
        <strain evidence="1 2">MCA3</strain>
    </source>
</reference>
<dbReference type="Pfam" id="PF04883">
    <property type="entry name" value="HK97-gp10_like"/>
    <property type="match status" value="1"/>
</dbReference>
<sequence>MSSEFDVRGLDEYTNRMLRQIENKYPKEAEKFINKVVGRCKAEAIARTPVRQKGKSKKTKKKWKHKVYKKRGNYFGVVSNASNKIHLIENGHVAENGTWVEGAHMLENTITNQQPRIDQEIDRFIDKMLDF</sequence>
<evidence type="ECO:0000313" key="2">
    <source>
        <dbReference type="Proteomes" id="UP001198983"/>
    </source>
</evidence>
<dbReference type="InterPro" id="IPR010064">
    <property type="entry name" value="HK97-gp10_tail"/>
</dbReference>
<dbReference type="RefSeq" id="WP_228415805.1">
    <property type="nucleotide sequence ID" value="NZ_CP081135.1"/>
</dbReference>
<proteinExistence type="predicted"/>
<dbReference type="AlphaFoldDB" id="A0AAX2ZDA7"/>
<gene>
    <name evidence="1" type="ORF">JW646_17245</name>
</gene>
<evidence type="ECO:0000313" key="1">
    <source>
        <dbReference type="EMBL" id="UEL47353.1"/>
    </source>
</evidence>
<name>A0AAX2ZDA7_9FIRM</name>
<keyword evidence="2" id="KW-1185">Reference proteome</keyword>
<accession>A0AAX2ZDA7</accession>
<organism evidence="1 2">
    <name type="scientific">Terrisporobacter hibernicus</name>
    <dbReference type="NCBI Taxonomy" id="2813371"/>
    <lineage>
        <taxon>Bacteria</taxon>
        <taxon>Bacillati</taxon>
        <taxon>Bacillota</taxon>
        <taxon>Clostridia</taxon>
        <taxon>Peptostreptococcales</taxon>
        <taxon>Peptostreptococcaceae</taxon>
        <taxon>Terrisporobacter</taxon>
    </lineage>
</organism>
<dbReference type="Proteomes" id="UP001198983">
    <property type="component" value="Chromosome"/>
</dbReference>
<dbReference type="KEGG" id="tem:JW646_17245"/>
<dbReference type="EMBL" id="CP081135">
    <property type="protein sequence ID" value="UEL47353.1"/>
    <property type="molecule type" value="Genomic_DNA"/>
</dbReference>
<protein>
    <submittedName>
        <fullName evidence="1">HK97 gp10 family phage protein</fullName>
    </submittedName>
</protein>